<dbReference type="PANTHER" id="PTHR44591">
    <property type="entry name" value="STRESS RESPONSE REGULATOR PROTEIN 1"/>
    <property type="match status" value="1"/>
</dbReference>
<evidence type="ECO:0000313" key="7">
    <source>
        <dbReference type="Proteomes" id="UP000326881"/>
    </source>
</evidence>
<evidence type="ECO:0000256" key="3">
    <source>
        <dbReference type="ARBA" id="ARBA00023163"/>
    </source>
</evidence>
<dbReference type="InterPro" id="IPR011006">
    <property type="entry name" value="CheY-like_superfamily"/>
</dbReference>
<dbReference type="Pfam" id="PF00072">
    <property type="entry name" value="Response_reg"/>
    <property type="match status" value="1"/>
</dbReference>
<keyword evidence="2" id="KW-0805">Transcription regulation</keyword>
<reference evidence="6 7" key="1">
    <citation type="submission" date="2019-08" db="EMBL/GenBank/DDBJ databases">
        <title>Prosopis cineraria nodule microbiome.</title>
        <authorList>
            <person name="Ali R."/>
            <person name="Chaluvadi S.R."/>
            <person name="Wang X."/>
        </authorList>
    </citation>
    <scope>NUCLEOTIDE SEQUENCE [LARGE SCALE GENOMIC DNA]</scope>
    <source>
        <strain evidence="6 7">BG7</strain>
    </source>
</reference>
<gene>
    <name evidence="6" type="ORF">FZ934_00400</name>
</gene>
<dbReference type="KEGG" id="rgr:FZ934_00400"/>
<evidence type="ECO:0000256" key="1">
    <source>
        <dbReference type="ARBA" id="ARBA00022553"/>
    </source>
</evidence>
<dbReference type="CDD" id="cd00156">
    <property type="entry name" value="REC"/>
    <property type="match status" value="1"/>
</dbReference>
<proteinExistence type="predicted"/>
<dbReference type="EMBL" id="CP043498">
    <property type="protein sequence ID" value="QFY59040.1"/>
    <property type="molecule type" value="Genomic_DNA"/>
</dbReference>
<dbReference type="GO" id="GO:0000160">
    <property type="term" value="P:phosphorelay signal transduction system"/>
    <property type="evidence" value="ECO:0007669"/>
    <property type="project" value="InterPro"/>
</dbReference>
<dbReference type="PANTHER" id="PTHR44591:SF3">
    <property type="entry name" value="RESPONSE REGULATORY DOMAIN-CONTAINING PROTEIN"/>
    <property type="match status" value="1"/>
</dbReference>
<evidence type="ECO:0000259" key="5">
    <source>
        <dbReference type="PROSITE" id="PS50110"/>
    </source>
</evidence>
<dbReference type="OrthoDB" id="9800897at2"/>
<dbReference type="Proteomes" id="UP000326881">
    <property type="component" value="Chromosome"/>
</dbReference>
<dbReference type="SMART" id="SM00448">
    <property type="entry name" value="REC"/>
    <property type="match status" value="1"/>
</dbReference>
<feature type="modified residue" description="4-aspartylphosphate" evidence="4">
    <location>
        <position position="60"/>
    </location>
</feature>
<evidence type="ECO:0000256" key="2">
    <source>
        <dbReference type="ARBA" id="ARBA00023015"/>
    </source>
</evidence>
<dbReference type="RefSeq" id="WP_153269440.1">
    <property type="nucleotide sequence ID" value="NZ_CP043498.1"/>
</dbReference>
<evidence type="ECO:0000256" key="4">
    <source>
        <dbReference type="PROSITE-ProRule" id="PRU00169"/>
    </source>
</evidence>
<keyword evidence="7" id="KW-1185">Reference proteome</keyword>
<dbReference type="InterPro" id="IPR001789">
    <property type="entry name" value="Sig_transdc_resp-reg_receiver"/>
</dbReference>
<dbReference type="Gene3D" id="3.40.50.2300">
    <property type="match status" value="1"/>
</dbReference>
<dbReference type="SUPFAM" id="SSF52172">
    <property type="entry name" value="CheY-like"/>
    <property type="match status" value="1"/>
</dbReference>
<protein>
    <submittedName>
        <fullName evidence="6">Response regulator</fullName>
    </submittedName>
</protein>
<dbReference type="InterPro" id="IPR050595">
    <property type="entry name" value="Bact_response_regulator"/>
</dbReference>
<organism evidence="6 7">
    <name type="scientific">Rhizobium grahamii</name>
    <dbReference type="NCBI Taxonomy" id="1120045"/>
    <lineage>
        <taxon>Bacteria</taxon>
        <taxon>Pseudomonadati</taxon>
        <taxon>Pseudomonadota</taxon>
        <taxon>Alphaproteobacteria</taxon>
        <taxon>Hyphomicrobiales</taxon>
        <taxon>Rhizobiaceae</taxon>
        <taxon>Rhizobium/Agrobacterium group</taxon>
        <taxon>Rhizobium</taxon>
    </lineage>
</organism>
<dbReference type="PROSITE" id="PS50110">
    <property type="entry name" value="RESPONSE_REGULATORY"/>
    <property type="match status" value="1"/>
</dbReference>
<feature type="domain" description="Response regulatory" evidence="5">
    <location>
        <begin position="3"/>
        <end position="122"/>
    </location>
</feature>
<name>A0A5Q0C4V0_9HYPH</name>
<sequence>MPAVLYVDDSSDDLFYARYTRDKWQLDIDLTCFSTTQAAQGALEALLADGKSLPDILIVDLYMPLESGISLISRLRADNRFNAMRLGVCSGSDAREDHDRAMAAGADFFMEKPLDLKSVAAR</sequence>
<keyword evidence="3" id="KW-0804">Transcription</keyword>
<evidence type="ECO:0000313" key="6">
    <source>
        <dbReference type="EMBL" id="QFY59040.1"/>
    </source>
</evidence>
<keyword evidence="1 4" id="KW-0597">Phosphoprotein</keyword>
<dbReference type="AlphaFoldDB" id="A0A5Q0C4V0"/>
<accession>A0A5Q0C4V0</accession>